<organism evidence="8 9">
    <name type="scientific">Acinetobacter pragensis</name>
    <dbReference type="NCBI Taxonomy" id="1806892"/>
    <lineage>
        <taxon>Bacteria</taxon>
        <taxon>Pseudomonadati</taxon>
        <taxon>Pseudomonadota</taxon>
        <taxon>Gammaproteobacteria</taxon>
        <taxon>Moraxellales</taxon>
        <taxon>Moraxellaceae</taxon>
        <taxon>Acinetobacter</taxon>
    </lineage>
</organism>
<feature type="binding site" evidence="6">
    <location>
        <position position="47"/>
    </location>
    <ligand>
        <name>Zn(2+)</name>
        <dbReference type="ChEBI" id="CHEBI:29105"/>
    </ligand>
</feature>
<reference evidence="8 9" key="1">
    <citation type="submission" date="2016-03" db="EMBL/GenBank/DDBJ databases">
        <title>Acinetobacter genomospecies 28 strain ANC 4149.</title>
        <authorList>
            <person name="Radolfova-Krizova L."/>
            <person name="Nemec A."/>
        </authorList>
    </citation>
    <scope>NUCLEOTIDE SEQUENCE [LARGE SCALE GENOMIC DNA]</scope>
    <source>
        <strain evidence="8 9">ANC 4149</strain>
    </source>
</reference>
<sequence length="198" mass="21792">MKTWQESLTVLKEGNGRFIQNKMNHVLHHDLQLLSESQHPLAVILCCSDSRVSPDIIFDQSLGSLFIIQNAGNVSDTSVLGSIQYAIQHLKTPLIIVLGHTCCGAVTAAHENKKMNGPLQNIIAQIDENIILNGNAEDSIKNHILATARTLNKALEKHQAKIEQETQVIPAIYDIASGYISWLDLDKDVIPAPNLFAI</sequence>
<proteinExistence type="inferred from homology"/>
<dbReference type="PANTHER" id="PTHR11002:SF79">
    <property type="entry name" value="CARBONIC ANHYDRASE 2"/>
    <property type="match status" value="1"/>
</dbReference>
<protein>
    <recommendedName>
        <fullName evidence="2 7">Carbonic anhydrase</fullName>
        <ecNumber evidence="2 7">4.2.1.1</ecNumber>
    </recommendedName>
    <alternativeName>
        <fullName evidence="7">Carbonate dehydratase</fullName>
    </alternativeName>
</protein>
<evidence type="ECO:0000256" key="5">
    <source>
        <dbReference type="ARBA" id="ARBA00048348"/>
    </source>
</evidence>
<comment type="function">
    <text evidence="7">Reversible hydration of carbon dioxide.</text>
</comment>
<dbReference type="Pfam" id="PF00484">
    <property type="entry name" value="Pro_CA"/>
    <property type="match status" value="1"/>
</dbReference>
<keyword evidence="9" id="KW-1185">Reference proteome</keyword>
<feature type="binding site" evidence="6">
    <location>
        <position position="100"/>
    </location>
    <ligand>
        <name>Zn(2+)</name>
        <dbReference type="ChEBI" id="CHEBI:29105"/>
    </ligand>
</feature>
<evidence type="ECO:0000256" key="4">
    <source>
        <dbReference type="ARBA" id="ARBA00023239"/>
    </source>
</evidence>
<feature type="binding site" evidence="6">
    <location>
        <position position="49"/>
    </location>
    <ligand>
        <name>Zn(2+)</name>
        <dbReference type="ChEBI" id="CHEBI:29105"/>
    </ligand>
</feature>
<evidence type="ECO:0000313" key="9">
    <source>
        <dbReference type="Proteomes" id="UP000076276"/>
    </source>
</evidence>
<comment type="cofactor">
    <cofactor evidence="6">
        <name>Zn(2+)</name>
        <dbReference type="ChEBI" id="CHEBI:29105"/>
    </cofactor>
    <text evidence="6">Binds 1 zinc ion per subunit.</text>
</comment>
<dbReference type="STRING" id="1806892.AZH43_16740"/>
<keyword evidence="3 6" id="KW-0862">Zinc</keyword>
<evidence type="ECO:0000256" key="3">
    <source>
        <dbReference type="ARBA" id="ARBA00022833"/>
    </source>
</evidence>
<gene>
    <name evidence="8" type="ORF">AZH43_16740</name>
</gene>
<comment type="caution">
    <text evidence="8">The sequence shown here is derived from an EMBL/GenBank/DDBJ whole genome shotgun (WGS) entry which is preliminary data.</text>
</comment>
<dbReference type="Proteomes" id="UP000076276">
    <property type="component" value="Unassembled WGS sequence"/>
</dbReference>
<dbReference type="InterPro" id="IPR001765">
    <property type="entry name" value="Carbonic_anhydrase"/>
</dbReference>
<dbReference type="PROSITE" id="PS00704">
    <property type="entry name" value="PROK_CO2_ANHYDRASE_1"/>
    <property type="match status" value="1"/>
</dbReference>
<evidence type="ECO:0000256" key="2">
    <source>
        <dbReference type="ARBA" id="ARBA00012925"/>
    </source>
</evidence>
<evidence type="ECO:0000256" key="1">
    <source>
        <dbReference type="ARBA" id="ARBA00006217"/>
    </source>
</evidence>
<dbReference type="SMART" id="SM00947">
    <property type="entry name" value="Pro_CA"/>
    <property type="match status" value="1"/>
</dbReference>
<dbReference type="EC" id="4.2.1.1" evidence="2 7"/>
<feature type="binding site" evidence="6">
    <location>
        <position position="103"/>
    </location>
    <ligand>
        <name>Zn(2+)</name>
        <dbReference type="ChEBI" id="CHEBI:29105"/>
    </ligand>
</feature>
<keyword evidence="4 7" id="KW-0456">Lyase</keyword>
<dbReference type="GO" id="GO:0004089">
    <property type="term" value="F:carbonate dehydratase activity"/>
    <property type="evidence" value="ECO:0007669"/>
    <property type="project" value="UniProtKB-UniRule"/>
</dbReference>
<comment type="similarity">
    <text evidence="1 7">Belongs to the beta-class carbonic anhydrase family.</text>
</comment>
<comment type="catalytic activity">
    <reaction evidence="5 7">
        <text>hydrogencarbonate + H(+) = CO2 + H2O</text>
        <dbReference type="Rhea" id="RHEA:10748"/>
        <dbReference type="ChEBI" id="CHEBI:15377"/>
        <dbReference type="ChEBI" id="CHEBI:15378"/>
        <dbReference type="ChEBI" id="CHEBI:16526"/>
        <dbReference type="ChEBI" id="CHEBI:17544"/>
        <dbReference type="EC" id="4.2.1.1"/>
    </reaction>
</comment>
<dbReference type="Gene3D" id="3.40.1050.10">
    <property type="entry name" value="Carbonic anhydrase"/>
    <property type="match status" value="1"/>
</dbReference>
<dbReference type="InterPro" id="IPR015892">
    <property type="entry name" value="Carbonic_anhydrase_CS"/>
</dbReference>
<evidence type="ECO:0000256" key="6">
    <source>
        <dbReference type="PIRSR" id="PIRSR601765-1"/>
    </source>
</evidence>
<dbReference type="GO" id="GO:0008270">
    <property type="term" value="F:zinc ion binding"/>
    <property type="evidence" value="ECO:0007669"/>
    <property type="project" value="UniProtKB-UniRule"/>
</dbReference>
<dbReference type="EMBL" id="LUAW01000038">
    <property type="protein sequence ID" value="KYQ70928.1"/>
    <property type="molecule type" value="Genomic_DNA"/>
</dbReference>
<keyword evidence="6" id="KW-0479">Metal-binding</keyword>
<dbReference type="GO" id="GO:0015976">
    <property type="term" value="P:carbon utilization"/>
    <property type="evidence" value="ECO:0007669"/>
    <property type="project" value="InterPro"/>
</dbReference>
<evidence type="ECO:0000313" key="8">
    <source>
        <dbReference type="EMBL" id="KYQ70928.1"/>
    </source>
</evidence>
<dbReference type="AlphaFoldDB" id="A0A151XYM0"/>
<dbReference type="PROSITE" id="PS00705">
    <property type="entry name" value="PROK_CO2_ANHYDRASE_2"/>
    <property type="match status" value="1"/>
</dbReference>
<dbReference type="SUPFAM" id="SSF53056">
    <property type="entry name" value="beta-carbonic anhydrase, cab"/>
    <property type="match status" value="1"/>
</dbReference>
<accession>A0A151XYM0</accession>
<evidence type="ECO:0000256" key="7">
    <source>
        <dbReference type="RuleBase" id="RU003956"/>
    </source>
</evidence>
<dbReference type="InterPro" id="IPR036874">
    <property type="entry name" value="Carbonic_anhydrase_sf"/>
</dbReference>
<name>A0A151XYM0_9GAMM</name>
<dbReference type="PANTHER" id="PTHR11002">
    <property type="entry name" value="CARBONIC ANHYDRASE"/>
    <property type="match status" value="1"/>
</dbReference>